<evidence type="ECO:0000256" key="3">
    <source>
        <dbReference type="RuleBase" id="RU000363"/>
    </source>
</evidence>
<dbReference type="InterPro" id="IPR020904">
    <property type="entry name" value="Sc_DH/Rdtase_CS"/>
</dbReference>
<dbReference type="PROSITE" id="PS00061">
    <property type="entry name" value="ADH_SHORT"/>
    <property type="match status" value="1"/>
</dbReference>
<proteinExistence type="inferred from homology"/>
<sequence length="423" mass="46275">MLNLDFTGKVVIVTGAGGSLGKAYALEFAKRKAFVVVNDLGTSQDGSFAGRISAISTVAEIKFHGGSAVPSFDNVESGHKIVETAISHFGRIDVIVNNAGILLDKAFQNMTDDDWDLVYKTHVKGAYSVTKAAWPFFKKQRYGRIIFTSSNSAVYGNFGQANYAAAKNALVGLSHTLAIEGSRYGIKSNVIIPTASSRLTAQLFLEESLVLLKAEHVVPLVIYLGHDSCRETGGVFEAGAGWYGQIQTYRSKGMVIPAANAEAVVDNWSRITDMTSAKHFGSIQEVTADLLNRAEQAGVSEAKWELEKEKKDEYMELSKVIAEELNWKRHDSLSSSLRFMLLLTNGVDVYSFTISFDGDRGPCERESVCVIAIHHDLFEEILKGQLITEEIIRPGKLVIVGDIGEGNVIKCINQLAISMRPRL</sequence>
<dbReference type="InterPro" id="IPR057326">
    <property type="entry name" value="KR_dom"/>
</dbReference>
<dbReference type="PANTHER" id="PTHR45024:SF2">
    <property type="entry name" value="SCP2 DOMAIN-CONTAINING PROTEIN"/>
    <property type="match status" value="1"/>
</dbReference>
<keyword evidence="5" id="KW-1185">Reference proteome</keyword>
<evidence type="ECO:0000313" key="6">
    <source>
        <dbReference type="WBParaSite" id="sdigi.contig1.g201.t1"/>
    </source>
</evidence>
<evidence type="ECO:0000256" key="1">
    <source>
        <dbReference type="ARBA" id="ARBA00006484"/>
    </source>
</evidence>
<reference evidence="6" key="1">
    <citation type="submission" date="2022-11" db="UniProtKB">
        <authorList>
            <consortium name="WormBaseParasite"/>
        </authorList>
    </citation>
    <scope>IDENTIFICATION</scope>
</reference>
<dbReference type="Pfam" id="PF00106">
    <property type="entry name" value="adh_short"/>
    <property type="match status" value="1"/>
</dbReference>
<dbReference type="AlphaFoldDB" id="A0A915PIC0"/>
<dbReference type="Gene3D" id="1.10.287.4290">
    <property type="match status" value="1"/>
</dbReference>
<dbReference type="Proteomes" id="UP000887581">
    <property type="component" value="Unplaced"/>
</dbReference>
<organism evidence="5 6">
    <name type="scientific">Setaria digitata</name>
    <dbReference type="NCBI Taxonomy" id="48799"/>
    <lineage>
        <taxon>Eukaryota</taxon>
        <taxon>Metazoa</taxon>
        <taxon>Ecdysozoa</taxon>
        <taxon>Nematoda</taxon>
        <taxon>Chromadorea</taxon>
        <taxon>Rhabditida</taxon>
        <taxon>Spirurina</taxon>
        <taxon>Spiruromorpha</taxon>
        <taxon>Filarioidea</taxon>
        <taxon>Setariidae</taxon>
        <taxon>Setaria</taxon>
    </lineage>
</organism>
<feature type="domain" description="Ketoreductase" evidence="4">
    <location>
        <begin position="9"/>
        <end position="184"/>
    </location>
</feature>
<dbReference type="Gene3D" id="3.40.50.720">
    <property type="entry name" value="NAD(P)-binding Rossmann-like Domain"/>
    <property type="match status" value="1"/>
</dbReference>
<dbReference type="InterPro" id="IPR051687">
    <property type="entry name" value="Peroxisomal_Beta-Oxidation"/>
</dbReference>
<comment type="similarity">
    <text evidence="1 3">Belongs to the short-chain dehydrogenases/reductases (SDR) family.</text>
</comment>
<name>A0A915PIC0_9BILA</name>
<dbReference type="SUPFAM" id="SSF51735">
    <property type="entry name" value="NAD(P)-binding Rossmann-fold domains"/>
    <property type="match status" value="1"/>
</dbReference>
<dbReference type="PANTHER" id="PTHR45024">
    <property type="entry name" value="DEHYDROGENASES, SHORT CHAIN"/>
    <property type="match status" value="1"/>
</dbReference>
<dbReference type="CDD" id="cd05353">
    <property type="entry name" value="hydroxyacyl-CoA-like_DH_SDR_c-like"/>
    <property type="match status" value="1"/>
</dbReference>
<dbReference type="PRINTS" id="PR00081">
    <property type="entry name" value="GDHRDH"/>
</dbReference>
<dbReference type="GO" id="GO:0006629">
    <property type="term" value="P:lipid metabolic process"/>
    <property type="evidence" value="ECO:0007669"/>
    <property type="project" value="UniProtKB-ARBA"/>
</dbReference>
<dbReference type="PRINTS" id="PR00080">
    <property type="entry name" value="SDRFAMILY"/>
</dbReference>
<accession>A0A915PIC0</accession>
<evidence type="ECO:0000259" key="4">
    <source>
        <dbReference type="SMART" id="SM00822"/>
    </source>
</evidence>
<dbReference type="SMART" id="SM00822">
    <property type="entry name" value="PKS_KR"/>
    <property type="match status" value="1"/>
</dbReference>
<dbReference type="WBParaSite" id="sdigi.contig1.g201.t1">
    <property type="protein sequence ID" value="sdigi.contig1.g201.t1"/>
    <property type="gene ID" value="sdigi.contig1.g201"/>
</dbReference>
<evidence type="ECO:0000313" key="5">
    <source>
        <dbReference type="Proteomes" id="UP000887581"/>
    </source>
</evidence>
<dbReference type="GO" id="GO:0016491">
    <property type="term" value="F:oxidoreductase activity"/>
    <property type="evidence" value="ECO:0007669"/>
    <property type="project" value="UniProtKB-KW"/>
</dbReference>
<evidence type="ECO:0000256" key="2">
    <source>
        <dbReference type="ARBA" id="ARBA00023002"/>
    </source>
</evidence>
<protein>
    <recommendedName>
        <fullName evidence="4">Ketoreductase domain-containing protein</fullName>
    </recommendedName>
</protein>
<dbReference type="InterPro" id="IPR036291">
    <property type="entry name" value="NAD(P)-bd_dom_sf"/>
</dbReference>
<keyword evidence="2" id="KW-0560">Oxidoreductase</keyword>
<dbReference type="InterPro" id="IPR002347">
    <property type="entry name" value="SDR_fam"/>
</dbReference>